<feature type="domain" description="HTH iclR-type" evidence="3">
    <location>
        <begin position="11"/>
        <end position="100"/>
    </location>
</feature>
<dbReference type="EMBL" id="BMSA01000040">
    <property type="protein sequence ID" value="GGT91983.1"/>
    <property type="molecule type" value="Genomic_DNA"/>
</dbReference>
<dbReference type="InterPro" id="IPR036388">
    <property type="entry name" value="WH-like_DNA-bd_sf"/>
</dbReference>
<dbReference type="GO" id="GO:0045892">
    <property type="term" value="P:negative regulation of DNA-templated transcription"/>
    <property type="evidence" value="ECO:0007669"/>
    <property type="project" value="TreeGrafter"/>
</dbReference>
<name>A0A918M0J8_9ACTN</name>
<dbReference type="Pfam" id="PF09339">
    <property type="entry name" value="HTH_IclR"/>
    <property type="match status" value="1"/>
</dbReference>
<dbReference type="SMART" id="SM00346">
    <property type="entry name" value="HTH_ICLR"/>
    <property type="match status" value="1"/>
</dbReference>
<keyword evidence="5" id="KW-1185">Reference proteome</keyword>
<dbReference type="GO" id="GO:0003700">
    <property type="term" value="F:DNA-binding transcription factor activity"/>
    <property type="evidence" value="ECO:0007669"/>
    <property type="project" value="TreeGrafter"/>
</dbReference>
<reference evidence="4" key="2">
    <citation type="submission" date="2020-09" db="EMBL/GenBank/DDBJ databases">
        <authorList>
            <person name="Sun Q."/>
            <person name="Ohkuma M."/>
        </authorList>
    </citation>
    <scope>NUCLEOTIDE SEQUENCE</scope>
    <source>
        <strain evidence="4">JCM 4125</strain>
    </source>
</reference>
<dbReference type="Gene3D" id="3.30.450.40">
    <property type="match status" value="1"/>
</dbReference>
<dbReference type="InterPro" id="IPR029016">
    <property type="entry name" value="GAF-like_dom_sf"/>
</dbReference>
<dbReference type="PANTHER" id="PTHR30136:SF35">
    <property type="entry name" value="HTH-TYPE TRANSCRIPTIONAL REGULATOR RV1719"/>
    <property type="match status" value="1"/>
</dbReference>
<evidence type="ECO:0000256" key="1">
    <source>
        <dbReference type="ARBA" id="ARBA00023015"/>
    </source>
</evidence>
<evidence type="ECO:0000313" key="4">
    <source>
        <dbReference type="EMBL" id="GGT91983.1"/>
    </source>
</evidence>
<sequence>MKEAVDRSTGASAHAKVFRVLTALEELGPGAHELRRITSKSGLPRSTVQRILACGVEEGQIELRGQGLYSVTPHSGALRGLRLPQVASQGADPDLTQLQRQTAQVVLLFVTVPLARRLWVDTVYGRRYDFVEALTSEDSAALELSHLSADAAGLVISAHSEDETVSSRFREIQELGTCFTRSPLPGWSMIAAPVYGRAGHVEGALALLGQHPRMFSEKTRFSYEVLRTAARVSRRSENALRPVRSSSQLAPVP</sequence>
<dbReference type="SUPFAM" id="SSF55781">
    <property type="entry name" value="GAF domain-like"/>
    <property type="match status" value="1"/>
</dbReference>
<protein>
    <recommendedName>
        <fullName evidence="3">HTH iclR-type domain-containing protein</fullName>
    </recommendedName>
</protein>
<reference evidence="4" key="1">
    <citation type="journal article" date="2014" name="Int. J. Syst. Evol. Microbiol.">
        <title>Complete genome sequence of Corynebacterium casei LMG S-19264T (=DSM 44701T), isolated from a smear-ripened cheese.</title>
        <authorList>
            <consortium name="US DOE Joint Genome Institute (JGI-PGF)"/>
            <person name="Walter F."/>
            <person name="Albersmeier A."/>
            <person name="Kalinowski J."/>
            <person name="Ruckert C."/>
        </authorList>
    </citation>
    <scope>NUCLEOTIDE SEQUENCE</scope>
    <source>
        <strain evidence="4">JCM 4125</strain>
    </source>
</reference>
<evidence type="ECO:0000259" key="3">
    <source>
        <dbReference type="SMART" id="SM00346"/>
    </source>
</evidence>
<proteinExistence type="predicted"/>
<comment type="caution">
    <text evidence="4">The sequence shown here is derived from an EMBL/GenBank/DDBJ whole genome shotgun (WGS) entry which is preliminary data.</text>
</comment>
<gene>
    <name evidence="4" type="ORF">GCM10010226_82420</name>
</gene>
<keyword evidence="1" id="KW-0805">Transcription regulation</keyword>
<dbReference type="InterPro" id="IPR050707">
    <property type="entry name" value="HTH_MetabolicPath_Reg"/>
</dbReference>
<accession>A0A918M0J8</accession>
<dbReference type="Gene3D" id="1.10.10.10">
    <property type="entry name" value="Winged helix-like DNA-binding domain superfamily/Winged helix DNA-binding domain"/>
    <property type="match status" value="1"/>
</dbReference>
<organism evidence="4 5">
    <name type="scientific">Streptomyces phaeofaciens</name>
    <dbReference type="NCBI Taxonomy" id="68254"/>
    <lineage>
        <taxon>Bacteria</taxon>
        <taxon>Bacillati</taxon>
        <taxon>Actinomycetota</taxon>
        <taxon>Actinomycetes</taxon>
        <taxon>Kitasatosporales</taxon>
        <taxon>Streptomycetaceae</taxon>
        <taxon>Streptomyces</taxon>
    </lineage>
</organism>
<dbReference type="GO" id="GO:0003677">
    <property type="term" value="F:DNA binding"/>
    <property type="evidence" value="ECO:0007669"/>
    <property type="project" value="InterPro"/>
</dbReference>
<dbReference type="AlphaFoldDB" id="A0A918M0J8"/>
<evidence type="ECO:0000313" key="5">
    <source>
        <dbReference type="Proteomes" id="UP000646776"/>
    </source>
</evidence>
<dbReference type="RefSeq" id="WP_189717752.1">
    <property type="nucleotide sequence ID" value="NZ_BMSA01000040.1"/>
</dbReference>
<keyword evidence="2" id="KW-0804">Transcription</keyword>
<dbReference type="InterPro" id="IPR005471">
    <property type="entry name" value="Tscrpt_reg_IclR_N"/>
</dbReference>
<dbReference type="Proteomes" id="UP000646776">
    <property type="component" value="Unassembled WGS sequence"/>
</dbReference>
<dbReference type="PANTHER" id="PTHR30136">
    <property type="entry name" value="HELIX-TURN-HELIX TRANSCRIPTIONAL REGULATOR, ICLR FAMILY"/>
    <property type="match status" value="1"/>
</dbReference>
<evidence type="ECO:0000256" key="2">
    <source>
        <dbReference type="ARBA" id="ARBA00023163"/>
    </source>
</evidence>